<feature type="domain" description="Replication protein A 70 kDa DNA-binding subunit B/D first OB fold" evidence="1">
    <location>
        <begin position="1"/>
        <end position="59"/>
    </location>
</feature>
<keyword evidence="3" id="KW-1185">Reference proteome</keyword>
<gene>
    <name evidence="2" type="ORF">MKW98_011985</name>
</gene>
<dbReference type="InterPro" id="IPR003871">
    <property type="entry name" value="RFA1B/D_OB_1st"/>
</dbReference>
<reference evidence="2" key="1">
    <citation type="submission" date="2022-04" db="EMBL/GenBank/DDBJ databases">
        <title>A functionally conserved STORR gene fusion in Papaver species that diverged 16.8 million years ago.</title>
        <authorList>
            <person name="Catania T."/>
        </authorList>
    </citation>
    <scope>NUCLEOTIDE SEQUENCE</scope>
    <source>
        <strain evidence="2">S-188037</strain>
    </source>
</reference>
<dbReference type="Gene3D" id="2.40.50.140">
    <property type="entry name" value="Nucleic acid-binding proteins"/>
    <property type="match status" value="1"/>
</dbReference>
<organism evidence="2 3">
    <name type="scientific">Papaver atlanticum</name>
    <dbReference type="NCBI Taxonomy" id="357466"/>
    <lineage>
        <taxon>Eukaryota</taxon>
        <taxon>Viridiplantae</taxon>
        <taxon>Streptophyta</taxon>
        <taxon>Embryophyta</taxon>
        <taxon>Tracheophyta</taxon>
        <taxon>Spermatophyta</taxon>
        <taxon>Magnoliopsida</taxon>
        <taxon>Ranunculales</taxon>
        <taxon>Papaveraceae</taxon>
        <taxon>Papaveroideae</taxon>
        <taxon>Papaver</taxon>
    </lineage>
</organism>
<evidence type="ECO:0000259" key="1">
    <source>
        <dbReference type="Pfam" id="PF02721"/>
    </source>
</evidence>
<dbReference type="AlphaFoldDB" id="A0AAD4XHP1"/>
<evidence type="ECO:0000313" key="3">
    <source>
        <dbReference type="Proteomes" id="UP001202328"/>
    </source>
</evidence>
<dbReference type="Pfam" id="PF02721">
    <property type="entry name" value="DUF223"/>
    <property type="match status" value="1"/>
</dbReference>
<feature type="non-terminal residue" evidence="2">
    <location>
        <position position="97"/>
    </location>
</feature>
<sequence>GTQMHARVGKDYTQLFEGKFEEGNVYSIHRFSIAKPSAGYRIMSFENVMWLNRFTKVEHLKVDLPTFPQEIFSFFALENVGTRKNDTTYYTGEQSEI</sequence>
<dbReference type="EMBL" id="JAJJMB010009193">
    <property type="protein sequence ID" value="KAI3915086.1"/>
    <property type="molecule type" value="Genomic_DNA"/>
</dbReference>
<comment type="caution">
    <text evidence="2">The sequence shown here is derived from an EMBL/GenBank/DDBJ whole genome shotgun (WGS) entry which is preliminary data.</text>
</comment>
<dbReference type="Proteomes" id="UP001202328">
    <property type="component" value="Unassembled WGS sequence"/>
</dbReference>
<evidence type="ECO:0000313" key="2">
    <source>
        <dbReference type="EMBL" id="KAI3915086.1"/>
    </source>
</evidence>
<feature type="non-terminal residue" evidence="2">
    <location>
        <position position="1"/>
    </location>
</feature>
<protein>
    <recommendedName>
        <fullName evidence="1">Replication protein A 70 kDa DNA-binding subunit B/D first OB fold domain-containing protein</fullName>
    </recommendedName>
</protein>
<dbReference type="InterPro" id="IPR012340">
    <property type="entry name" value="NA-bd_OB-fold"/>
</dbReference>
<accession>A0AAD4XHP1</accession>
<proteinExistence type="predicted"/>
<name>A0AAD4XHP1_9MAGN</name>